<organism evidence="14 15">
    <name type="scientific">Blastopirellula marina</name>
    <dbReference type="NCBI Taxonomy" id="124"/>
    <lineage>
        <taxon>Bacteria</taxon>
        <taxon>Pseudomonadati</taxon>
        <taxon>Planctomycetota</taxon>
        <taxon>Planctomycetia</taxon>
        <taxon>Pirellulales</taxon>
        <taxon>Pirellulaceae</taxon>
        <taxon>Blastopirellula</taxon>
    </lineage>
</organism>
<feature type="domain" description="AAA+ ATPase" evidence="13">
    <location>
        <begin position="52"/>
        <end position="194"/>
    </location>
</feature>
<dbReference type="CDD" id="cd18137">
    <property type="entry name" value="HLD_clamp_pol_III_gamma_tau"/>
    <property type="match status" value="1"/>
</dbReference>
<dbReference type="SMART" id="SM00382">
    <property type="entry name" value="AAA"/>
    <property type="match status" value="1"/>
</dbReference>
<dbReference type="PANTHER" id="PTHR11669">
    <property type="entry name" value="REPLICATION FACTOR C / DNA POLYMERASE III GAMMA-TAU SUBUNIT"/>
    <property type="match status" value="1"/>
</dbReference>
<keyword evidence="8 11" id="KW-0067">ATP-binding</keyword>
<evidence type="ECO:0000256" key="1">
    <source>
        <dbReference type="ARBA" id="ARBA00006360"/>
    </source>
</evidence>
<keyword evidence="7" id="KW-0862">Zinc</keyword>
<dbReference type="GO" id="GO:0005524">
    <property type="term" value="F:ATP binding"/>
    <property type="evidence" value="ECO:0007669"/>
    <property type="project" value="UniProtKB-KW"/>
</dbReference>
<dbReference type="NCBIfam" id="NF004046">
    <property type="entry name" value="PRK05563.1"/>
    <property type="match status" value="1"/>
</dbReference>
<dbReference type="CDD" id="cd00009">
    <property type="entry name" value="AAA"/>
    <property type="match status" value="1"/>
</dbReference>
<dbReference type="InterPro" id="IPR008921">
    <property type="entry name" value="DNA_pol3_clamp-load_cplx_C"/>
</dbReference>
<keyword evidence="9 11" id="KW-0239">DNA-directed DNA polymerase</keyword>
<evidence type="ECO:0000256" key="11">
    <source>
        <dbReference type="RuleBase" id="RU364063"/>
    </source>
</evidence>
<dbReference type="GO" id="GO:0046872">
    <property type="term" value="F:metal ion binding"/>
    <property type="evidence" value="ECO:0007669"/>
    <property type="project" value="UniProtKB-KW"/>
</dbReference>
<comment type="subunit">
    <text evidence="11">DNA polymerase III contains a core (composed of alpha, epsilon and theta chains) that associates with a tau subunit. This core dimerizes to form the POLIII' complex. PolIII' associates with the gamma complex (composed of gamma, delta, delta', psi and chi chains) and with the beta chain to form the complete DNA polymerase III complex.</text>
</comment>
<evidence type="ECO:0000256" key="4">
    <source>
        <dbReference type="ARBA" id="ARBA00022705"/>
    </source>
</evidence>
<dbReference type="InterPro" id="IPR003593">
    <property type="entry name" value="AAA+_ATPase"/>
</dbReference>
<proteinExistence type="inferred from homology"/>
<dbReference type="RefSeq" id="WP_105335611.1">
    <property type="nucleotide sequence ID" value="NZ_PUHZ01000012.1"/>
</dbReference>
<dbReference type="GO" id="GO:0003887">
    <property type="term" value="F:DNA-directed DNA polymerase activity"/>
    <property type="evidence" value="ECO:0007669"/>
    <property type="project" value="UniProtKB-KW"/>
</dbReference>
<evidence type="ECO:0000256" key="2">
    <source>
        <dbReference type="ARBA" id="ARBA00022679"/>
    </source>
</evidence>
<evidence type="ECO:0000256" key="5">
    <source>
        <dbReference type="ARBA" id="ARBA00022723"/>
    </source>
</evidence>
<dbReference type="SUPFAM" id="SSF48019">
    <property type="entry name" value="post-AAA+ oligomerization domain-like"/>
    <property type="match status" value="1"/>
</dbReference>
<comment type="similarity">
    <text evidence="1 11">Belongs to the DnaX/STICHEL family.</text>
</comment>
<evidence type="ECO:0000256" key="8">
    <source>
        <dbReference type="ARBA" id="ARBA00022840"/>
    </source>
</evidence>
<sequence length="616" mass="66076">MTDEGLENAEPSSPNDQYVVVARRYRPQSFEELVGQHQVAQALKNAIERGRVGHAYLFTGARGVGKTSSARILAKALNCQRGPTATPCNECDICRSVTIGEDVDVLEIDGASNRGIEEIRQLRSNVNIRPSRARFKVYIIDEVHMFTKEAFNALLKTLEEPPEHVKFIFCTTDPEKIPITVLSRCQRFDFGGIRMDEIVSRLAYIVENEGVKAEPEALRLLARKANGSMRDSQSLLEQLLAFGGKEITVPDVNQMLGAAGSEQIAVIMSGLAARDAAGVLAQFDHALTRGIDPGQLIEQLLGFFRDMMTLAVGADASLLQTVLPADAENIAAVARNYGLANVMAAVQILDDALVRMQRSAHARILAEMALVRVCQLEDLQSVADLVETIRSGKPLPARPAIQVIAGAPAVMHAAAVPTSQAPAAVASRPVESSVDHASASSATPEMGSSGPAVAVASPTSVAESAPERAAEARESSGGIALTDSTAKNIWEGILSDMSDLVGEYARPYKSVATSGPNRLVVSFSAAYNTQVEFLKRPAAKTRLERMLTEAVGDTVVLEFRVLDDVPVATKQEPPKKSAPSTGQMIRKVQQNQLVQQALEMFGAEVTSVRAPESGDS</sequence>
<comment type="caution">
    <text evidence="14">The sequence shown here is derived from an EMBL/GenBank/DDBJ whole genome shotgun (WGS) entry which is preliminary data.</text>
</comment>
<evidence type="ECO:0000313" key="15">
    <source>
        <dbReference type="Proteomes" id="UP000237819"/>
    </source>
</evidence>
<feature type="region of interest" description="Disordered" evidence="12">
    <location>
        <begin position="426"/>
        <end position="477"/>
    </location>
</feature>
<dbReference type="GO" id="GO:0009360">
    <property type="term" value="C:DNA polymerase III complex"/>
    <property type="evidence" value="ECO:0007669"/>
    <property type="project" value="InterPro"/>
</dbReference>
<evidence type="ECO:0000256" key="6">
    <source>
        <dbReference type="ARBA" id="ARBA00022741"/>
    </source>
</evidence>
<dbReference type="Proteomes" id="UP000237819">
    <property type="component" value="Unassembled WGS sequence"/>
</dbReference>
<dbReference type="Pfam" id="PF22608">
    <property type="entry name" value="DNAX_ATPase_lid"/>
    <property type="match status" value="1"/>
</dbReference>
<dbReference type="SUPFAM" id="SSF52540">
    <property type="entry name" value="P-loop containing nucleoside triphosphate hydrolases"/>
    <property type="match status" value="1"/>
</dbReference>
<feature type="compositionally biased region" description="Basic and acidic residues" evidence="12">
    <location>
        <begin position="465"/>
        <end position="474"/>
    </location>
</feature>
<accession>A0A2S8GNI5</accession>
<dbReference type="Gene3D" id="1.10.8.60">
    <property type="match status" value="1"/>
</dbReference>
<evidence type="ECO:0000256" key="12">
    <source>
        <dbReference type="SAM" id="MobiDB-lite"/>
    </source>
</evidence>
<keyword evidence="2 11" id="KW-0808">Transferase</keyword>
<dbReference type="InterPro" id="IPR001270">
    <property type="entry name" value="ClpA/B"/>
</dbReference>
<evidence type="ECO:0000313" key="14">
    <source>
        <dbReference type="EMBL" id="PQO45911.1"/>
    </source>
</evidence>
<dbReference type="FunFam" id="1.10.8.60:FF:000013">
    <property type="entry name" value="DNA polymerase III subunit gamma/tau"/>
    <property type="match status" value="1"/>
</dbReference>
<dbReference type="Gene3D" id="1.20.272.10">
    <property type="match status" value="1"/>
</dbReference>
<dbReference type="GO" id="GO:0006261">
    <property type="term" value="P:DNA-templated DNA replication"/>
    <property type="evidence" value="ECO:0007669"/>
    <property type="project" value="TreeGrafter"/>
</dbReference>
<dbReference type="InterPro" id="IPR022754">
    <property type="entry name" value="DNA_pol_III_gamma-3"/>
</dbReference>
<dbReference type="GO" id="GO:0003677">
    <property type="term" value="F:DNA binding"/>
    <property type="evidence" value="ECO:0007669"/>
    <property type="project" value="InterPro"/>
</dbReference>
<reference evidence="14 15" key="1">
    <citation type="submission" date="2018-02" db="EMBL/GenBank/DDBJ databases">
        <title>Comparative genomes isolates from brazilian mangrove.</title>
        <authorList>
            <person name="Araujo J.E."/>
            <person name="Taketani R.G."/>
            <person name="Silva M.C.P."/>
            <person name="Loureco M.V."/>
            <person name="Andreote F.D."/>
        </authorList>
    </citation>
    <scope>NUCLEOTIDE SEQUENCE [LARGE SCALE GENOMIC DNA]</scope>
    <source>
        <strain evidence="14 15">Nap-Phe MGV</strain>
    </source>
</reference>
<dbReference type="OrthoDB" id="9810148at2"/>
<keyword evidence="6 11" id="KW-0547">Nucleotide-binding</keyword>
<name>A0A2S8GNI5_9BACT</name>
<dbReference type="EC" id="2.7.7.7" evidence="11"/>
<dbReference type="InterPro" id="IPR012763">
    <property type="entry name" value="DNA_pol_III_sug/sutau_N"/>
</dbReference>
<evidence type="ECO:0000256" key="10">
    <source>
        <dbReference type="ARBA" id="ARBA00049244"/>
    </source>
</evidence>
<gene>
    <name evidence="11" type="primary">dnaX</name>
    <name evidence="14" type="ORF">C5Y93_11705</name>
</gene>
<feature type="compositionally biased region" description="Low complexity" evidence="12">
    <location>
        <begin position="447"/>
        <end position="464"/>
    </location>
</feature>
<dbReference type="EMBL" id="PUHZ01000012">
    <property type="protein sequence ID" value="PQO45911.1"/>
    <property type="molecule type" value="Genomic_DNA"/>
</dbReference>
<dbReference type="InterPro" id="IPR045085">
    <property type="entry name" value="HLD_clamp_pol_III_gamma_tau"/>
</dbReference>
<dbReference type="Pfam" id="PF12169">
    <property type="entry name" value="DNA_pol3_gamma3"/>
    <property type="match status" value="1"/>
</dbReference>
<dbReference type="FunFam" id="3.40.50.300:FF:000014">
    <property type="entry name" value="DNA polymerase III subunit gamma/tau"/>
    <property type="match status" value="1"/>
</dbReference>
<protein>
    <recommendedName>
        <fullName evidence="11">DNA polymerase III subunit gamma/tau</fullName>
        <ecNumber evidence="11">2.7.7.7</ecNumber>
    </recommendedName>
</protein>
<dbReference type="Gene3D" id="3.40.50.300">
    <property type="entry name" value="P-loop containing nucleotide triphosphate hydrolases"/>
    <property type="match status" value="1"/>
</dbReference>
<comment type="catalytic activity">
    <reaction evidence="10 11">
        <text>DNA(n) + a 2'-deoxyribonucleoside 5'-triphosphate = DNA(n+1) + diphosphate</text>
        <dbReference type="Rhea" id="RHEA:22508"/>
        <dbReference type="Rhea" id="RHEA-COMP:17339"/>
        <dbReference type="Rhea" id="RHEA-COMP:17340"/>
        <dbReference type="ChEBI" id="CHEBI:33019"/>
        <dbReference type="ChEBI" id="CHEBI:61560"/>
        <dbReference type="ChEBI" id="CHEBI:173112"/>
        <dbReference type="EC" id="2.7.7.7"/>
    </reaction>
</comment>
<keyword evidence="4 11" id="KW-0235">DNA replication</keyword>
<dbReference type="NCBIfam" id="TIGR02397">
    <property type="entry name" value="dnaX_nterm"/>
    <property type="match status" value="1"/>
</dbReference>
<dbReference type="InterPro" id="IPR027417">
    <property type="entry name" value="P-loop_NTPase"/>
</dbReference>
<evidence type="ECO:0000256" key="9">
    <source>
        <dbReference type="ARBA" id="ARBA00022932"/>
    </source>
</evidence>
<keyword evidence="3 11" id="KW-0548">Nucleotidyltransferase</keyword>
<evidence type="ECO:0000259" key="13">
    <source>
        <dbReference type="SMART" id="SM00382"/>
    </source>
</evidence>
<dbReference type="PRINTS" id="PR00300">
    <property type="entry name" value="CLPPROTEASEA"/>
</dbReference>
<evidence type="ECO:0000256" key="3">
    <source>
        <dbReference type="ARBA" id="ARBA00022695"/>
    </source>
</evidence>
<evidence type="ECO:0000256" key="7">
    <source>
        <dbReference type="ARBA" id="ARBA00022833"/>
    </source>
</evidence>
<dbReference type="Pfam" id="PF13177">
    <property type="entry name" value="DNA_pol3_delta2"/>
    <property type="match status" value="1"/>
</dbReference>
<dbReference type="AlphaFoldDB" id="A0A2S8GNI5"/>
<dbReference type="PANTHER" id="PTHR11669:SF0">
    <property type="entry name" value="PROTEIN STICHEL-LIKE 2"/>
    <property type="match status" value="1"/>
</dbReference>
<comment type="function">
    <text evidence="11">DNA polymerase III is a complex, multichain enzyme responsible for most of the replicative synthesis in bacteria. This DNA polymerase also exhibits 3' to 5' exonuclease activity.</text>
</comment>
<dbReference type="InterPro" id="IPR050238">
    <property type="entry name" value="DNA_Rep/Repair_Clamp_Loader"/>
</dbReference>
<keyword evidence="5" id="KW-0479">Metal-binding</keyword>